<organism evidence="2">
    <name type="scientific">bioreactor metagenome</name>
    <dbReference type="NCBI Taxonomy" id="1076179"/>
    <lineage>
        <taxon>unclassified sequences</taxon>
        <taxon>metagenomes</taxon>
        <taxon>ecological metagenomes</taxon>
    </lineage>
</organism>
<proteinExistence type="predicted"/>
<sequence length="123" mass="13454">MKKHTTYGVEALRCMGPESDSLSFIRTAAEIAGTHHEKFDGTGYPGGLVGKEIPLAGRLMAIIDVYDALVNKRVYKPAFTHASATEMMQNESGTHFDPELLDAFFEIEAEVQTIADSFAQAQT</sequence>
<dbReference type="PROSITE" id="PS51832">
    <property type="entry name" value="HD_GYP"/>
    <property type="match status" value="1"/>
</dbReference>
<protein>
    <submittedName>
        <fullName evidence="2">Cyclic di-GMP phosphodiesterase</fullName>
        <ecNumber evidence="2">3.1.4.-</ecNumber>
    </submittedName>
</protein>
<dbReference type="EC" id="3.1.4.-" evidence="2"/>
<dbReference type="SUPFAM" id="SSF109604">
    <property type="entry name" value="HD-domain/PDEase-like"/>
    <property type="match status" value="1"/>
</dbReference>
<dbReference type="CDD" id="cd00077">
    <property type="entry name" value="HDc"/>
    <property type="match status" value="1"/>
</dbReference>
<dbReference type="InterPro" id="IPR037522">
    <property type="entry name" value="HD_GYP_dom"/>
</dbReference>
<dbReference type="GO" id="GO:0016787">
    <property type="term" value="F:hydrolase activity"/>
    <property type="evidence" value="ECO:0007669"/>
    <property type="project" value="UniProtKB-KW"/>
</dbReference>
<evidence type="ECO:0000313" key="2">
    <source>
        <dbReference type="EMBL" id="MPN00644.1"/>
    </source>
</evidence>
<evidence type="ECO:0000259" key="1">
    <source>
        <dbReference type="PROSITE" id="PS51832"/>
    </source>
</evidence>
<dbReference type="InterPro" id="IPR052020">
    <property type="entry name" value="Cyclic_di-GMP/3'3'-cGAMP_PDE"/>
</dbReference>
<dbReference type="Pfam" id="PF13487">
    <property type="entry name" value="HD_5"/>
    <property type="match status" value="1"/>
</dbReference>
<reference evidence="2" key="1">
    <citation type="submission" date="2019-08" db="EMBL/GenBank/DDBJ databases">
        <authorList>
            <person name="Kucharzyk K."/>
            <person name="Murdoch R.W."/>
            <person name="Higgins S."/>
            <person name="Loffler F."/>
        </authorList>
    </citation>
    <scope>NUCLEOTIDE SEQUENCE</scope>
</reference>
<dbReference type="EMBL" id="VSSQ01046680">
    <property type="protein sequence ID" value="MPN00644.1"/>
    <property type="molecule type" value="Genomic_DNA"/>
</dbReference>
<dbReference type="InterPro" id="IPR003607">
    <property type="entry name" value="HD/PDEase_dom"/>
</dbReference>
<feature type="domain" description="HD-GYP" evidence="1">
    <location>
        <begin position="1"/>
        <end position="120"/>
    </location>
</feature>
<dbReference type="PANTHER" id="PTHR45228:SF5">
    <property type="entry name" value="CYCLIC DI-GMP PHOSPHODIESTERASE VC_1348-RELATED"/>
    <property type="match status" value="1"/>
</dbReference>
<gene>
    <name evidence="2" type="ORF">SDC9_147840</name>
</gene>
<accession>A0A645EIU1</accession>
<dbReference type="Gene3D" id="1.10.3210.10">
    <property type="entry name" value="Hypothetical protein af1432"/>
    <property type="match status" value="1"/>
</dbReference>
<keyword evidence="2" id="KW-0378">Hydrolase</keyword>
<name>A0A645EIU1_9ZZZZ</name>
<dbReference type="PANTHER" id="PTHR45228">
    <property type="entry name" value="CYCLIC DI-GMP PHOSPHODIESTERASE TM_0186-RELATED"/>
    <property type="match status" value="1"/>
</dbReference>
<dbReference type="AlphaFoldDB" id="A0A645EIU1"/>
<comment type="caution">
    <text evidence="2">The sequence shown here is derived from an EMBL/GenBank/DDBJ whole genome shotgun (WGS) entry which is preliminary data.</text>
</comment>